<accession>A0A090R9Z8</accession>
<name>A0A090R9Z8_9GAMM</name>
<feature type="transmembrane region" description="Helical" evidence="1">
    <location>
        <begin position="89"/>
        <end position="114"/>
    </location>
</feature>
<protein>
    <submittedName>
        <fullName evidence="2">Uncharacterized protein</fullName>
    </submittedName>
</protein>
<reference evidence="2 3" key="1">
    <citation type="journal article" date="2014" name="Genome Announc.">
        <title>Draft Genome Sequences of Two Vibrionaceae Species, Vibrio ponticus C121 and Photobacterium aphoticum C119, Isolated as Coral Reef Microbiota.</title>
        <authorList>
            <person name="Al-saari N."/>
            <person name="Meirelles P.M."/>
            <person name="Mino S."/>
            <person name="Suda W."/>
            <person name="Oshima K."/>
            <person name="Hattori M."/>
            <person name="Ohkuma M."/>
            <person name="Thompson F.L."/>
            <person name="Gomez-Gil B."/>
            <person name="Sawabe T."/>
            <person name="Sawabe T."/>
        </authorList>
    </citation>
    <scope>NUCLEOTIDE SEQUENCE [LARGE SCALE GENOMIC DNA]</scope>
    <source>
        <strain evidence="2 3">JCM 19237</strain>
    </source>
</reference>
<dbReference type="EMBL" id="BBMN01000004">
    <property type="protein sequence ID" value="GAL04422.1"/>
    <property type="molecule type" value="Genomic_DNA"/>
</dbReference>
<feature type="transmembrane region" description="Helical" evidence="1">
    <location>
        <begin position="159"/>
        <end position="176"/>
    </location>
</feature>
<keyword evidence="1" id="KW-1133">Transmembrane helix</keyword>
<organism evidence="2 3">
    <name type="scientific">Photobacterium aphoticum</name>
    <dbReference type="NCBI Taxonomy" id="754436"/>
    <lineage>
        <taxon>Bacteria</taxon>
        <taxon>Pseudomonadati</taxon>
        <taxon>Pseudomonadota</taxon>
        <taxon>Gammaproteobacteria</taxon>
        <taxon>Vibrionales</taxon>
        <taxon>Vibrionaceae</taxon>
        <taxon>Photobacterium</taxon>
    </lineage>
</organism>
<feature type="transmembrane region" description="Helical" evidence="1">
    <location>
        <begin position="135"/>
        <end position="153"/>
    </location>
</feature>
<evidence type="ECO:0000256" key="1">
    <source>
        <dbReference type="SAM" id="Phobius"/>
    </source>
</evidence>
<evidence type="ECO:0000313" key="3">
    <source>
        <dbReference type="Proteomes" id="UP000029227"/>
    </source>
</evidence>
<proteinExistence type="predicted"/>
<evidence type="ECO:0000313" key="2">
    <source>
        <dbReference type="EMBL" id="GAL04422.1"/>
    </source>
</evidence>
<comment type="caution">
    <text evidence="2">The sequence shown here is derived from an EMBL/GenBank/DDBJ whole genome shotgun (WGS) entry which is preliminary data.</text>
</comment>
<feature type="transmembrane region" description="Helical" evidence="1">
    <location>
        <begin position="54"/>
        <end position="74"/>
    </location>
</feature>
<keyword evidence="1" id="KW-0472">Membrane</keyword>
<dbReference type="eggNOG" id="ENOG5031Z1G">
    <property type="taxonomic scope" value="Bacteria"/>
</dbReference>
<dbReference type="AlphaFoldDB" id="A0A090R9Z8"/>
<keyword evidence="1" id="KW-0812">Transmembrane</keyword>
<sequence>MRSGYEKLKSEYVSVVELNLSEDSIESFVDSKIRDVENESILNWDIKYHGGYTYLQKGGAIFGFVFMYMVGSVYKDGWSNLIPSLDKEYFLSLIPALLISYVGWTVFSSLIYCYRFGNHSMAIIMYKDEPEVHYVIARWFGWFGTILCLLLGFYFGPEIFVGAGGMALFSLMMMNYKKSCYSKVIPYDAILGVTINKTRKELAVIFLNQDYGVKDGKLTVFEKLSYKLIYVRNNDFENVCQFLSLKVDSSIHIEEDDNWCEDKYREIVSHKYKKLGKTILIMI</sequence>
<gene>
    <name evidence="2" type="ORF">JCM19237_1094</name>
</gene>
<dbReference type="Proteomes" id="UP000029227">
    <property type="component" value="Unassembled WGS sequence"/>
</dbReference>